<comment type="cofactor">
    <cofactor evidence="2">
        <name>Mg(2+)</name>
        <dbReference type="ChEBI" id="CHEBI:18420"/>
    </cofactor>
</comment>
<evidence type="ECO:0000259" key="7">
    <source>
        <dbReference type="PROSITE" id="PS51462"/>
    </source>
</evidence>
<evidence type="ECO:0000313" key="8">
    <source>
        <dbReference type="EMBL" id="BCA95515.1"/>
    </source>
</evidence>
<dbReference type="InterPro" id="IPR000086">
    <property type="entry name" value="NUDIX_hydrolase_dom"/>
</dbReference>
<evidence type="ECO:0000256" key="5">
    <source>
        <dbReference type="ARBA" id="ARBA00022842"/>
    </source>
</evidence>
<evidence type="ECO:0000256" key="1">
    <source>
        <dbReference type="ARBA" id="ARBA00001936"/>
    </source>
</evidence>
<organism evidence="8 9">
    <name type="scientific">Legionella antarctica</name>
    <dbReference type="NCBI Taxonomy" id="2708020"/>
    <lineage>
        <taxon>Bacteria</taxon>
        <taxon>Pseudomonadati</taxon>
        <taxon>Pseudomonadota</taxon>
        <taxon>Gammaproteobacteria</taxon>
        <taxon>Legionellales</taxon>
        <taxon>Legionellaceae</taxon>
        <taxon>Legionella</taxon>
    </lineage>
</organism>
<gene>
    <name evidence="8" type="ORF">TUM19329_18760</name>
</gene>
<sequence>MGLNKLLDNRSTQSAVMVMHELVTDFLILTKRSNQLHHHPGEICFPGGRQEVGDENLYATALRELHEELGISADRISPIKKLEIERTVSGTIIHPWLASIDSIRPYYQDPNEVAALIFIPMHLVINPINYREVMVERNGFRFKSCAFIPNDELVWGATARIMKQLAI</sequence>
<dbReference type="RefSeq" id="WP_173237095.1">
    <property type="nucleotide sequence ID" value="NZ_AP022839.1"/>
</dbReference>
<evidence type="ECO:0000313" key="9">
    <source>
        <dbReference type="Proteomes" id="UP000502894"/>
    </source>
</evidence>
<feature type="domain" description="Nudix hydrolase" evidence="7">
    <location>
        <begin position="9"/>
        <end position="141"/>
    </location>
</feature>
<dbReference type="GO" id="GO:0046872">
    <property type="term" value="F:metal ion binding"/>
    <property type="evidence" value="ECO:0007669"/>
    <property type="project" value="UniProtKB-KW"/>
</dbReference>
<comment type="cofactor">
    <cofactor evidence="1">
        <name>Mn(2+)</name>
        <dbReference type="ChEBI" id="CHEBI:29035"/>
    </cofactor>
</comment>
<name>A0A6F8T4A5_9GAMM</name>
<dbReference type="InterPro" id="IPR015797">
    <property type="entry name" value="NUDIX_hydrolase-like_dom_sf"/>
</dbReference>
<evidence type="ECO:0000256" key="2">
    <source>
        <dbReference type="ARBA" id="ARBA00001946"/>
    </source>
</evidence>
<dbReference type="InterPro" id="IPR045121">
    <property type="entry name" value="CoAse"/>
</dbReference>
<dbReference type="GO" id="GO:0010945">
    <property type="term" value="F:coenzyme A diphosphatase activity"/>
    <property type="evidence" value="ECO:0007669"/>
    <property type="project" value="InterPro"/>
</dbReference>
<evidence type="ECO:0000256" key="3">
    <source>
        <dbReference type="ARBA" id="ARBA00022723"/>
    </source>
</evidence>
<keyword evidence="3" id="KW-0479">Metal-binding</keyword>
<protein>
    <submittedName>
        <fullName evidence="8">Coenzyme A pyrophosphatase</fullName>
    </submittedName>
</protein>
<dbReference type="PANTHER" id="PTHR12992">
    <property type="entry name" value="NUDIX HYDROLASE"/>
    <property type="match status" value="1"/>
</dbReference>
<dbReference type="AlphaFoldDB" id="A0A6F8T4A5"/>
<keyword evidence="9" id="KW-1185">Reference proteome</keyword>
<keyword evidence="5" id="KW-0460">Magnesium</keyword>
<proteinExistence type="predicted"/>
<accession>A0A6F8T4A5</accession>
<dbReference type="PANTHER" id="PTHR12992:SF11">
    <property type="entry name" value="MITOCHONDRIAL COENZYME A DIPHOSPHATASE NUDT8"/>
    <property type="match status" value="1"/>
</dbReference>
<dbReference type="SUPFAM" id="SSF55811">
    <property type="entry name" value="Nudix"/>
    <property type="match status" value="1"/>
</dbReference>
<dbReference type="Pfam" id="PF00293">
    <property type="entry name" value="NUDIX"/>
    <property type="match status" value="1"/>
</dbReference>
<reference evidence="8" key="1">
    <citation type="journal article" date="2020" name="Microbiol. Resour. Announc.">
        <title>Complete Genome Sequence of Novel Psychrotolerant Legionella Strain TUM19329, Isolated from Antarctic Lake Sediment.</title>
        <authorList>
            <person name="Shimada S."/>
            <person name="Nakai R."/>
            <person name="Aoki K."/>
            <person name="Shimoeda N."/>
            <person name="Ohno G."/>
            <person name="Miyazaki Y."/>
            <person name="Kudoh S."/>
            <person name="Imura S."/>
            <person name="Watanabe K."/>
            <person name="Ishii Y."/>
            <person name="Tateda K."/>
        </authorList>
    </citation>
    <scope>NUCLEOTIDE SEQUENCE [LARGE SCALE GENOMIC DNA]</scope>
    <source>
        <strain evidence="8">TUM19329</strain>
    </source>
</reference>
<keyword evidence="6" id="KW-0464">Manganese</keyword>
<evidence type="ECO:0000256" key="6">
    <source>
        <dbReference type="ARBA" id="ARBA00023211"/>
    </source>
</evidence>
<dbReference type="Gene3D" id="3.90.79.10">
    <property type="entry name" value="Nucleoside Triphosphate Pyrophosphohydrolase"/>
    <property type="match status" value="1"/>
</dbReference>
<keyword evidence="4" id="KW-0378">Hydrolase</keyword>
<dbReference type="PROSITE" id="PS51462">
    <property type="entry name" value="NUDIX"/>
    <property type="match status" value="1"/>
</dbReference>
<evidence type="ECO:0000256" key="4">
    <source>
        <dbReference type="ARBA" id="ARBA00022801"/>
    </source>
</evidence>
<dbReference type="Proteomes" id="UP000502894">
    <property type="component" value="Chromosome"/>
</dbReference>
<dbReference type="CDD" id="cd03426">
    <property type="entry name" value="NUDIX_CoAse_Nudt7"/>
    <property type="match status" value="1"/>
</dbReference>
<dbReference type="KEGG" id="lant:TUM19329_18760"/>
<dbReference type="EMBL" id="AP022839">
    <property type="protein sequence ID" value="BCA95515.1"/>
    <property type="molecule type" value="Genomic_DNA"/>
</dbReference>